<accession>A0A060SQJ8</accession>
<dbReference type="GO" id="GO:0016651">
    <property type="term" value="F:oxidoreductase activity, acting on NAD(P)H"/>
    <property type="evidence" value="ECO:0007669"/>
    <property type="project" value="InterPro"/>
</dbReference>
<dbReference type="PANTHER" id="PTHR45348">
    <property type="entry name" value="HYPOTHETICAL OXIDOREDUCTASE (EUROFUNG)"/>
    <property type="match status" value="1"/>
</dbReference>
<reference evidence="2" key="1">
    <citation type="submission" date="2014-01" db="EMBL/GenBank/DDBJ databases">
        <title>The genome of the white-rot fungus Pycnoporus cinnabarinus: a basidiomycete model with a versatile arsenal for lignocellulosic biomass breakdown.</title>
        <authorList>
            <person name="Levasseur A."/>
            <person name="Lomascolo A."/>
            <person name="Ruiz-Duenas F.J."/>
            <person name="Uzan E."/>
            <person name="Piumi F."/>
            <person name="Kues U."/>
            <person name="Ram A.F.J."/>
            <person name="Murat C."/>
            <person name="Haon M."/>
            <person name="Benoit I."/>
            <person name="Arfi Y."/>
            <person name="Chevret D."/>
            <person name="Drula E."/>
            <person name="Kwon M.J."/>
            <person name="Gouret P."/>
            <person name="Lesage-Meessen L."/>
            <person name="Lombard V."/>
            <person name="Mariette J."/>
            <person name="Noirot C."/>
            <person name="Park J."/>
            <person name="Patyshakuliyeva A."/>
            <person name="Wieneger R.A.B."/>
            <person name="Wosten H.A.B."/>
            <person name="Martin F."/>
            <person name="Coutinho P.M."/>
            <person name="de Vries R."/>
            <person name="Martinez A.T."/>
            <person name="Klopp C."/>
            <person name="Pontarotti P."/>
            <person name="Henrissat B."/>
            <person name="Record E."/>
        </authorList>
    </citation>
    <scope>NUCLEOTIDE SEQUENCE [LARGE SCALE GENOMIC DNA]</scope>
    <source>
        <strain evidence="2">BRFM137</strain>
    </source>
</reference>
<dbReference type="Pfam" id="PF08240">
    <property type="entry name" value="ADH_N"/>
    <property type="match status" value="1"/>
</dbReference>
<dbReference type="CDD" id="cd08249">
    <property type="entry name" value="enoyl_reductase_like"/>
    <property type="match status" value="1"/>
</dbReference>
<dbReference type="SUPFAM" id="SSF50129">
    <property type="entry name" value="GroES-like"/>
    <property type="match status" value="1"/>
</dbReference>
<comment type="caution">
    <text evidence="2">The sequence shown here is derived from an EMBL/GenBank/DDBJ whole genome shotgun (WGS) entry which is preliminary data.</text>
</comment>
<dbReference type="Gene3D" id="3.90.180.10">
    <property type="entry name" value="Medium-chain alcohol dehydrogenases, catalytic domain"/>
    <property type="match status" value="1"/>
</dbReference>
<dbReference type="STRING" id="5643.A0A060SQJ8"/>
<keyword evidence="3" id="KW-1185">Reference proteome</keyword>
<dbReference type="InterPro" id="IPR013154">
    <property type="entry name" value="ADH-like_N"/>
</dbReference>
<dbReference type="AlphaFoldDB" id="A0A060SQJ8"/>
<evidence type="ECO:0000313" key="2">
    <source>
        <dbReference type="EMBL" id="CDO74504.1"/>
    </source>
</evidence>
<dbReference type="OrthoDB" id="3233595at2759"/>
<organism evidence="2 3">
    <name type="scientific">Pycnoporus cinnabarinus</name>
    <name type="common">Cinnabar-red polypore</name>
    <name type="synonym">Trametes cinnabarina</name>
    <dbReference type="NCBI Taxonomy" id="5643"/>
    <lineage>
        <taxon>Eukaryota</taxon>
        <taxon>Fungi</taxon>
        <taxon>Dikarya</taxon>
        <taxon>Basidiomycota</taxon>
        <taxon>Agaricomycotina</taxon>
        <taxon>Agaricomycetes</taxon>
        <taxon>Polyporales</taxon>
        <taxon>Polyporaceae</taxon>
        <taxon>Trametes</taxon>
    </lineage>
</organism>
<gene>
    <name evidence="2" type="ORF">BN946_scf184979.g59</name>
</gene>
<evidence type="ECO:0000259" key="1">
    <source>
        <dbReference type="SMART" id="SM00829"/>
    </source>
</evidence>
<dbReference type="HOGENOM" id="CLU_026673_16_5_1"/>
<protein>
    <recommendedName>
        <fullName evidence="1">Enoyl reductase (ER) domain-containing protein</fullName>
    </recommendedName>
</protein>
<dbReference type="PANTHER" id="PTHR45348:SF2">
    <property type="entry name" value="ZINC-TYPE ALCOHOL DEHYDROGENASE-LIKE PROTEIN C2E1P3.01"/>
    <property type="match status" value="1"/>
</dbReference>
<dbReference type="Gene3D" id="3.40.50.720">
    <property type="entry name" value="NAD(P)-binding Rossmann-like Domain"/>
    <property type="match status" value="1"/>
</dbReference>
<evidence type="ECO:0000313" key="3">
    <source>
        <dbReference type="Proteomes" id="UP000029665"/>
    </source>
</evidence>
<dbReference type="InterPro" id="IPR036291">
    <property type="entry name" value="NAD(P)-bd_dom_sf"/>
</dbReference>
<proteinExistence type="predicted"/>
<dbReference type="InterPro" id="IPR020843">
    <property type="entry name" value="ER"/>
</dbReference>
<dbReference type="OMA" id="VQIHACA"/>
<sequence>MTIPKTQKSLVLLEESTPYVISETPVPRPGPADVLVKIMACALNPVDWACVDPPYSKIFIKSWPFVPGTDGAGRVVEIGADVQNRKVGDRILLKGDTGEAKWATCQQYAIVPAEFTAIIPDTITFDEAATIPLALITDVLVLYNQSPAPENLSLRLKPVWEPEGATAYAGTPAFIIGGASSLGQYGECRCIPPSTLARMAGHHPIITTASPYNASLLVSLGATHVLDRSRSNESILSELPTITGGKAIEFAFVAVPFYPEACRLGRDALAPGGALAIVVPHPSRVPEDVANPGDGKRVGYVWGSVRLPHTRECGLALFKQITGWLEKGLLKPNPVDLLANGLAGINEGLAKLKANKVSGKKVVARPQETI</sequence>
<dbReference type="SMART" id="SM00829">
    <property type="entry name" value="PKS_ER"/>
    <property type="match status" value="1"/>
</dbReference>
<dbReference type="SUPFAM" id="SSF51735">
    <property type="entry name" value="NAD(P)-binding Rossmann-fold domains"/>
    <property type="match status" value="1"/>
</dbReference>
<dbReference type="InterPro" id="IPR011032">
    <property type="entry name" value="GroES-like_sf"/>
</dbReference>
<name>A0A060SQJ8_PYCCI</name>
<dbReference type="EMBL" id="CCBP010000174">
    <property type="protein sequence ID" value="CDO74504.1"/>
    <property type="molecule type" value="Genomic_DNA"/>
</dbReference>
<dbReference type="InterPro" id="IPR047122">
    <property type="entry name" value="Trans-enoyl_RdTase-like"/>
</dbReference>
<dbReference type="Proteomes" id="UP000029665">
    <property type="component" value="Unassembled WGS sequence"/>
</dbReference>
<feature type="domain" description="Enoyl reductase (ER)" evidence="1">
    <location>
        <begin position="16"/>
        <end position="363"/>
    </location>
</feature>